<organism evidence="2 3">
    <name type="scientific">Beijerinckia indica subsp. indica (strain ATCC 9039 / DSM 1715 / NCIMB 8712)</name>
    <dbReference type="NCBI Taxonomy" id="395963"/>
    <lineage>
        <taxon>Bacteria</taxon>
        <taxon>Pseudomonadati</taxon>
        <taxon>Pseudomonadota</taxon>
        <taxon>Alphaproteobacteria</taxon>
        <taxon>Hyphomicrobiales</taxon>
        <taxon>Beijerinckiaceae</taxon>
        <taxon>Beijerinckia</taxon>
    </lineage>
</organism>
<dbReference type="KEGG" id="bid:Bind_1028"/>
<dbReference type="OrthoDB" id="565050at2"/>
<feature type="transmembrane region" description="Helical" evidence="1">
    <location>
        <begin position="50"/>
        <end position="68"/>
    </location>
</feature>
<evidence type="ECO:0000256" key="1">
    <source>
        <dbReference type="SAM" id="Phobius"/>
    </source>
</evidence>
<protein>
    <submittedName>
        <fullName evidence="2">Uncharacterized protein</fullName>
    </submittedName>
</protein>
<feature type="transmembrane region" description="Helical" evidence="1">
    <location>
        <begin position="88"/>
        <end position="112"/>
    </location>
</feature>
<accession>B2IIH7</accession>
<dbReference type="EMBL" id="CP001016">
    <property type="protein sequence ID" value="ACB94671.1"/>
    <property type="molecule type" value="Genomic_DNA"/>
</dbReference>
<keyword evidence="1" id="KW-1133">Transmembrane helix</keyword>
<dbReference type="eggNOG" id="COG2246">
    <property type="taxonomic scope" value="Bacteria"/>
</dbReference>
<feature type="transmembrane region" description="Helical" evidence="1">
    <location>
        <begin position="118"/>
        <end position="137"/>
    </location>
</feature>
<dbReference type="HOGENOM" id="CLU_1891670_0_0_5"/>
<proteinExistence type="predicted"/>
<sequence length="151" mass="16906">MSDRSTLRVPWQGSQSAGIFVRYVLFAIIAGIMNLGTQALVFRYAPVEALMLSILAGTGVGFVVKYFLDKHWIFFDDYDGAAQEARKIFLYASFSVAMTLVFWGFELLFLVIGKTETAKYTGAVVGLAFGNFAKYVLDRTYTFKTKATSWN</sequence>
<keyword evidence="3" id="KW-1185">Reference proteome</keyword>
<dbReference type="AlphaFoldDB" id="B2IIH7"/>
<keyword evidence="1" id="KW-0472">Membrane</keyword>
<reference evidence="3" key="1">
    <citation type="submission" date="2008-03" db="EMBL/GenBank/DDBJ databases">
        <title>Complete sequence of chromosome of Beijerinckia indica subsp. indica ATCC 9039.</title>
        <authorList>
            <consortium name="US DOE Joint Genome Institute"/>
            <person name="Copeland A."/>
            <person name="Lucas S."/>
            <person name="Lapidus A."/>
            <person name="Glavina del Rio T."/>
            <person name="Dalin E."/>
            <person name="Tice H."/>
            <person name="Bruce D."/>
            <person name="Goodwin L."/>
            <person name="Pitluck S."/>
            <person name="LaButti K."/>
            <person name="Schmutz J."/>
            <person name="Larimer F."/>
            <person name="Land M."/>
            <person name="Hauser L."/>
            <person name="Kyrpides N."/>
            <person name="Mikhailova N."/>
            <person name="Dunfield P.F."/>
            <person name="Dedysh S.N."/>
            <person name="Liesack W."/>
            <person name="Saw J.H."/>
            <person name="Alam M."/>
            <person name="Chen Y."/>
            <person name="Murrell J.C."/>
            <person name="Richardson P."/>
        </authorList>
    </citation>
    <scope>NUCLEOTIDE SEQUENCE [LARGE SCALE GENOMIC DNA]</scope>
    <source>
        <strain evidence="3">ATCC 9039 / DSM 1715 / NCIMB 8712</strain>
    </source>
</reference>
<dbReference type="RefSeq" id="WP_012384028.1">
    <property type="nucleotide sequence ID" value="NC_010581.1"/>
</dbReference>
<dbReference type="NCBIfam" id="NF037976">
    <property type="entry name" value="gtrA_1"/>
    <property type="match status" value="1"/>
</dbReference>
<evidence type="ECO:0000313" key="2">
    <source>
        <dbReference type="EMBL" id="ACB94671.1"/>
    </source>
</evidence>
<dbReference type="STRING" id="395963.Bind_1028"/>
<reference evidence="2 3" key="2">
    <citation type="journal article" date="2010" name="J. Bacteriol.">
        <title>Complete genome sequence of Beijerinckia indica subsp. indica.</title>
        <authorList>
            <person name="Tamas I."/>
            <person name="Dedysh S.N."/>
            <person name="Liesack W."/>
            <person name="Stott M.B."/>
            <person name="Alam M."/>
            <person name="Murrell J.C."/>
            <person name="Dunfield P.F."/>
        </authorList>
    </citation>
    <scope>NUCLEOTIDE SEQUENCE [LARGE SCALE GENOMIC DNA]</scope>
    <source>
        <strain evidence="3">ATCC 9039 / DSM 1715 / NCIMB 8712</strain>
    </source>
</reference>
<dbReference type="Proteomes" id="UP000001695">
    <property type="component" value="Chromosome"/>
</dbReference>
<evidence type="ECO:0000313" key="3">
    <source>
        <dbReference type="Proteomes" id="UP000001695"/>
    </source>
</evidence>
<feature type="transmembrane region" description="Helical" evidence="1">
    <location>
        <begin position="20"/>
        <end position="44"/>
    </location>
</feature>
<gene>
    <name evidence="2" type="ordered locus">Bind_1028</name>
</gene>
<name>B2IIH7_BEII9</name>
<keyword evidence="1" id="KW-0812">Transmembrane</keyword>